<comment type="caution">
    <text evidence="1">The sequence shown here is derived from an EMBL/GenBank/DDBJ whole genome shotgun (WGS) entry which is preliminary data.</text>
</comment>
<sequence>MLTFIKHHLRRYPKIKKAYISLQWKKHICSDWLNTYIFKKTIQFDTPFGFKMIARNYIANRMMMDGTFETE</sequence>
<feature type="non-terminal residue" evidence="1">
    <location>
        <position position="71"/>
    </location>
</feature>
<accession>X1I0M2</accession>
<dbReference type="EMBL" id="BARU01024596">
    <property type="protein sequence ID" value="GAH51093.1"/>
    <property type="molecule type" value="Genomic_DNA"/>
</dbReference>
<name>X1I0M2_9ZZZZ</name>
<dbReference type="AlphaFoldDB" id="X1I0M2"/>
<gene>
    <name evidence="1" type="ORF">S03H2_39742</name>
</gene>
<protein>
    <submittedName>
        <fullName evidence="1">Uncharacterized protein</fullName>
    </submittedName>
</protein>
<organism evidence="1">
    <name type="scientific">marine sediment metagenome</name>
    <dbReference type="NCBI Taxonomy" id="412755"/>
    <lineage>
        <taxon>unclassified sequences</taxon>
        <taxon>metagenomes</taxon>
        <taxon>ecological metagenomes</taxon>
    </lineage>
</organism>
<evidence type="ECO:0000313" key="1">
    <source>
        <dbReference type="EMBL" id="GAH51093.1"/>
    </source>
</evidence>
<reference evidence="1" key="1">
    <citation type="journal article" date="2014" name="Front. Microbiol.">
        <title>High frequency of phylogenetically diverse reductive dehalogenase-homologous genes in deep subseafloor sedimentary metagenomes.</title>
        <authorList>
            <person name="Kawai M."/>
            <person name="Futagami T."/>
            <person name="Toyoda A."/>
            <person name="Takaki Y."/>
            <person name="Nishi S."/>
            <person name="Hori S."/>
            <person name="Arai W."/>
            <person name="Tsubouchi T."/>
            <person name="Morono Y."/>
            <person name="Uchiyama I."/>
            <person name="Ito T."/>
            <person name="Fujiyama A."/>
            <person name="Inagaki F."/>
            <person name="Takami H."/>
        </authorList>
    </citation>
    <scope>NUCLEOTIDE SEQUENCE</scope>
    <source>
        <strain evidence="1">Expedition CK06-06</strain>
    </source>
</reference>
<proteinExistence type="predicted"/>